<dbReference type="PANTHER" id="PTHR43317">
    <property type="entry name" value="THERMOSPERMINE SYNTHASE ACAULIS5"/>
    <property type="match status" value="1"/>
</dbReference>
<evidence type="ECO:0000256" key="1">
    <source>
        <dbReference type="ARBA" id="ARBA00023115"/>
    </source>
</evidence>
<evidence type="ECO:0000313" key="3">
    <source>
        <dbReference type="EMBL" id="SHH48665.1"/>
    </source>
</evidence>
<protein>
    <submittedName>
        <fullName evidence="3">Spermine/spermidine synthase</fullName>
    </submittedName>
</protein>
<keyword evidence="2" id="KW-0812">Transmembrane</keyword>
<dbReference type="Proteomes" id="UP000184268">
    <property type="component" value="Unassembled WGS sequence"/>
</dbReference>
<name>A0A1M5TCW9_9GAMM</name>
<dbReference type="InterPro" id="IPR029063">
    <property type="entry name" value="SAM-dependent_MTases_sf"/>
</dbReference>
<dbReference type="CDD" id="cd02440">
    <property type="entry name" value="AdoMet_MTases"/>
    <property type="match status" value="1"/>
</dbReference>
<keyword evidence="2" id="KW-1133">Transmembrane helix</keyword>
<evidence type="ECO:0000313" key="4">
    <source>
        <dbReference type="Proteomes" id="UP000184268"/>
    </source>
</evidence>
<feature type="transmembrane region" description="Helical" evidence="2">
    <location>
        <begin position="71"/>
        <end position="92"/>
    </location>
</feature>
<feature type="transmembrane region" description="Helical" evidence="2">
    <location>
        <begin position="191"/>
        <end position="208"/>
    </location>
</feature>
<accession>A0A1M5TCW9</accession>
<feature type="transmembrane region" description="Helical" evidence="2">
    <location>
        <begin position="162"/>
        <end position="184"/>
    </location>
</feature>
<reference evidence="4" key="1">
    <citation type="submission" date="2016-11" db="EMBL/GenBank/DDBJ databases">
        <authorList>
            <person name="Varghese N."/>
            <person name="Submissions S."/>
        </authorList>
    </citation>
    <scope>NUCLEOTIDE SEQUENCE [LARGE SCALE GENOMIC DNA]</scope>
    <source>
        <strain evidence="4">DSM 16917</strain>
    </source>
</reference>
<proteinExistence type="predicted"/>
<dbReference type="EMBL" id="FQXG01000003">
    <property type="protein sequence ID" value="SHH48665.1"/>
    <property type="molecule type" value="Genomic_DNA"/>
</dbReference>
<gene>
    <name evidence="3" type="ORF">SAMN02745129_2092</name>
</gene>
<dbReference type="STRING" id="299255.SAMN02745129_2092"/>
<dbReference type="OrthoDB" id="9761985at2"/>
<keyword evidence="1" id="KW-0620">Polyamine biosynthesis</keyword>
<dbReference type="RefSeq" id="WP_067663360.1">
    <property type="nucleotide sequence ID" value="NZ_FQXG01000003.1"/>
</dbReference>
<feature type="transmembrane region" description="Helical" evidence="2">
    <location>
        <begin position="98"/>
        <end position="117"/>
    </location>
</feature>
<dbReference type="AlphaFoldDB" id="A0A1M5TCW9"/>
<dbReference type="GO" id="GO:0006596">
    <property type="term" value="P:polyamine biosynthetic process"/>
    <property type="evidence" value="ECO:0007669"/>
    <property type="project" value="UniProtKB-KW"/>
</dbReference>
<dbReference type="SUPFAM" id="SSF53335">
    <property type="entry name" value="S-adenosyl-L-methionine-dependent methyltransferases"/>
    <property type="match status" value="1"/>
</dbReference>
<dbReference type="PANTHER" id="PTHR43317:SF1">
    <property type="entry name" value="THERMOSPERMINE SYNTHASE ACAULIS5"/>
    <property type="match status" value="1"/>
</dbReference>
<dbReference type="NCBIfam" id="NF037959">
    <property type="entry name" value="MFS_SpdSyn"/>
    <property type="match status" value="1"/>
</dbReference>
<evidence type="ECO:0000256" key="2">
    <source>
        <dbReference type="SAM" id="Phobius"/>
    </source>
</evidence>
<keyword evidence="2" id="KW-0472">Membrane</keyword>
<feature type="transmembrane region" description="Helical" evidence="2">
    <location>
        <begin position="137"/>
        <end position="156"/>
    </location>
</feature>
<sequence>MIYLIAWLEGVIGLSIELLFIRQLGPEAGGNYIATALVTAATLIGLTLGYLSGTRSTETPMSQISMNLIKVGGVATVTLSSLAISTTFMVMTNHMPRLAVLAVYTCFSCIPISYWLAQTFPLLLQEAHRRNSHHQSLPAKTMAVTTLGNVIGIGTISLGMVFVLGVPAALTSVILLSLLTALLCHTTGLRLATVCSLAVLAFPLNYLLPMITLDEANLYNDIYVVESSMQRQMIINNAVHSSIGYDGQPSEYIQHTQKALSELPDGAEVLVLGAGGFTLSEGAGVAHLIFTYVDIDPSLKALAEKKFLEKTINGSFIESDARHFLDTAAQSYDAILLDVFNSRFSVPATVLTVEAYHAIRDRLNEDGILIINRIAHQNLLDDYAKNSMATISSVFPVCYHERVQTDTEASSMVNIISTCSKTRAGLYRDPINRSELDYVRTGL</sequence>
<organism evidence="3 4">
    <name type="scientific">Ferrimonas marina</name>
    <dbReference type="NCBI Taxonomy" id="299255"/>
    <lineage>
        <taxon>Bacteria</taxon>
        <taxon>Pseudomonadati</taxon>
        <taxon>Pseudomonadota</taxon>
        <taxon>Gammaproteobacteria</taxon>
        <taxon>Alteromonadales</taxon>
        <taxon>Ferrimonadaceae</taxon>
        <taxon>Ferrimonas</taxon>
    </lineage>
</organism>
<feature type="transmembrane region" description="Helical" evidence="2">
    <location>
        <begin position="32"/>
        <end position="51"/>
    </location>
</feature>
<dbReference type="Gene3D" id="3.40.50.150">
    <property type="entry name" value="Vaccinia Virus protein VP39"/>
    <property type="match status" value="1"/>
</dbReference>
<keyword evidence="4" id="KW-1185">Reference proteome</keyword>